<keyword evidence="5" id="KW-0949">S-adenosyl-L-methionine</keyword>
<dbReference type="InterPro" id="IPR002295">
    <property type="entry name" value="N4/N6-MTase_EcoPI_Mod-like"/>
</dbReference>
<dbReference type="REBASE" id="443934">
    <property type="entry name" value="M.AseAS23ORF1295P"/>
</dbReference>
<evidence type="ECO:0000313" key="9">
    <source>
        <dbReference type="Proteomes" id="UP000516666"/>
    </source>
</evidence>
<keyword evidence="4 8" id="KW-0808">Transferase</keyword>
<dbReference type="SUPFAM" id="SSF53335">
    <property type="entry name" value="S-adenosyl-L-methionine-dependent methyltransferases"/>
    <property type="match status" value="1"/>
</dbReference>
<dbReference type="InterPro" id="IPR029063">
    <property type="entry name" value="SAM-dependent_MTases_sf"/>
</dbReference>
<dbReference type="REBASE" id="443969">
    <property type="entry name" value="M.AseAS39ORF17105P"/>
</dbReference>
<comment type="similarity">
    <text evidence="1">Belongs to the N(4)/N(6)-methyltransferase family.</text>
</comment>
<dbReference type="RefSeq" id="WP_032027697.1">
    <property type="nucleotide sequence ID" value="NZ_CP061646.1"/>
</dbReference>
<evidence type="ECO:0000259" key="7">
    <source>
        <dbReference type="Pfam" id="PF01555"/>
    </source>
</evidence>
<sequence>MPTLNWIGKEAVEKHHKDVPYRLLEPVAELSCGDEHSGNLLVQGDNLHALKALLPRYAGKVKCIYIDPPYNTGNEGWVYNDNVNSPEIRKWLGEVVGKEGDTLDRHDRWLCMMYPRLLLLKQFLATDGVIFVSIDDYAIHHLRLLMDEIFGTKNRLESFVWRTDGNFDNQAKIKNCHEYILMYSNNAALFPHPKVIDPSVGENSKLNKNIIQNTIVKNGPKNPMSSVLLPAGFPCTVDEVIIPKRTDAYPHYDSDVVIKEGKLVYPVNATSGWSSKNILLDFINNNLEAVFDSKDQLTEFVITHTGAIESRKVRNSASHVVSVINGVGSTQSQKAELEKMGFDFQYPKPVDLIRYLISMIAGNDFIVMDSFAGSGSTAHAVLKQNSLDDGNRKFILVELEDGIAKTVTAKRINMAISGYEYIGKHKNTIYSHKLTLNSLKNSEKLLSKLSEIQDENRDKYSNIKTVIESDFISLIGEITVTEKTKPLGSGFQYCTLSSEPLFQSDGQIRSDVSFAQLAEFIWFSETGTGYTGKANSPLLGIFEGRAIYLLYNGILKDLTEQGGNILTKQVYDVLPKFDGGKVIYAAANRLGVKAKRENITFKQTPYALEV</sequence>
<gene>
    <name evidence="8" type="ORF">IC776_17105</name>
</gene>
<organism evidence="8 9">
    <name type="scientific">Acinetobacter seifertii</name>
    <dbReference type="NCBI Taxonomy" id="1530123"/>
    <lineage>
        <taxon>Bacteria</taxon>
        <taxon>Pseudomonadati</taxon>
        <taxon>Pseudomonadota</taxon>
        <taxon>Gammaproteobacteria</taxon>
        <taxon>Moraxellales</taxon>
        <taxon>Moraxellaceae</taxon>
        <taxon>Acinetobacter</taxon>
        <taxon>Acinetobacter calcoaceticus/baumannii complex</taxon>
    </lineage>
</organism>
<reference evidence="8 9" key="2">
    <citation type="submission" date="2020-09" db="EMBL/GenBank/DDBJ databases">
        <authorList>
            <person name="Chen F.-J."/>
            <person name="Lee Y.-T."/>
        </authorList>
    </citation>
    <scope>NUCLEOTIDE SEQUENCE [LARGE SCALE GENOMIC DNA]</scope>
    <source>
        <strain evidence="8 9">AS39</strain>
    </source>
</reference>
<dbReference type="GO" id="GO:0008170">
    <property type="term" value="F:N-methyltransferase activity"/>
    <property type="evidence" value="ECO:0007669"/>
    <property type="project" value="InterPro"/>
</dbReference>
<comment type="catalytic activity">
    <reaction evidence="6">
        <text>a 2'-deoxyadenosine in DNA + S-adenosyl-L-methionine = an N(6)-methyl-2'-deoxyadenosine in DNA + S-adenosyl-L-homocysteine + H(+)</text>
        <dbReference type="Rhea" id="RHEA:15197"/>
        <dbReference type="Rhea" id="RHEA-COMP:12418"/>
        <dbReference type="Rhea" id="RHEA-COMP:12419"/>
        <dbReference type="ChEBI" id="CHEBI:15378"/>
        <dbReference type="ChEBI" id="CHEBI:57856"/>
        <dbReference type="ChEBI" id="CHEBI:59789"/>
        <dbReference type="ChEBI" id="CHEBI:90615"/>
        <dbReference type="ChEBI" id="CHEBI:90616"/>
        <dbReference type="EC" id="2.1.1.72"/>
    </reaction>
</comment>
<evidence type="ECO:0000256" key="3">
    <source>
        <dbReference type="ARBA" id="ARBA00022603"/>
    </source>
</evidence>
<evidence type="ECO:0000256" key="4">
    <source>
        <dbReference type="ARBA" id="ARBA00022679"/>
    </source>
</evidence>
<dbReference type="Gene3D" id="3.40.50.150">
    <property type="entry name" value="Vaccinia Virus protein VP39"/>
    <property type="match status" value="1"/>
</dbReference>
<dbReference type="GO" id="GO:0032259">
    <property type="term" value="P:methylation"/>
    <property type="evidence" value="ECO:0007669"/>
    <property type="project" value="UniProtKB-KW"/>
</dbReference>
<dbReference type="AlphaFoldDB" id="A0A7H2V6W9"/>
<evidence type="ECO:0000313" key="8">
    <source>
        <dbReference type="EMBL" id="QNX72102.1"/>
    </source>
</evidence>
<reference evidence="9" key="1">
    <citation type="submission" date="2020-09" db="EMBL/GenBank/DDBJ databases">
        <title>Clinical and molecular characterization of Acinetobacter seifertii in Taiwan.</title>
        <authorList>
            <person name="Li L.-H."/>
            <person name="Yang Y.-S."/>
            <person name="Sun J.-R."/>
            <person name="Huang T.-W."/>
            <person name="Huang W.-C."/>
            <person name="Wang Y.-C."/>
            <person name="Kuo T.-H."/>
            <person name="Kuo S.-C."/>
            <person name="Chen T.-L."/>
        </authorList>
    </citation>
    <scope>NUCLEOTIDE SEQUENCE [LARGE SCALE GENOMIC DNA]</scope>
    <source>
        <strain evidence="9">AS39</strain>
    </source>
</reference>
<dbReference type="Proteomes" id="UP000516666">
    <property type="component" value="Chromosome"/>
</dbReference>
<proteinExistence type="inferred from homology"/>
<evidence type="ECO:0000256" key="5">
    <source>
        <dbReference type="ARBA" id="ARBA00022691"/>
    </source>
</evidence>
<dbReference type="InterPro" id="IPR002052">
    <property type="entry name" value="DNA_methylase_N6_adenine_CS"/>
</dbReference>
<evidence type="ECO:0000256" key="1">
    <source>
        <dbReference type="ARBA" id="ARBA00006594"/>
    </source>
</evidence>
<dbReference type="Pfam" id="PF01555">
    <property type="entry name" value="N6_N4_Mtase"/>
    <property type="match status" value="1"/>
</dbReference>
<dbReference type="PRINTS" id="PR00506">
    <property type="entry name" value="D21N6MTFRASE"/>
</dbReference>
<evidence type="ECO:0000256" key="6">
    <source>
        <dbReference type="ARBA" id="ARBA00047942"/>
    </source>
</evidence>
<dbReference type="InterPro" id="IPR002941">
    <property type="entry name" value="DNA_methylase_N4/N6"/>
</dbReference>
<name>A0A7H2V6W9_9GAMM</name>
<feature type="domain" description="DNA methylase N-4/N-6" evidence="7">
    <location>
        <begin position="61"/>
        <end position="406"/>
    </location>
</feature>
<dbReference type="EC" id="2.1.1.72" evidence="2"/>
<accession>A0A7H2V6W9</accession>
<protein>
    <recommendedName>
        <fullName evidence="2">site-specific DNA-methyltransferase (adenine-specific)</fullName>
        <ecNumber evidence="2">2.1.1.72</ecNumber>
    </recommendedName>
</protein>
<dbReference type="GO" id="GO:0009007">
    <property type="term" value="F:site-specific DNA-methyltransferase (adenine-specific) activity"/>
    <property type="evidence" value="ECO:0007669"/>
    <property type="project" value="UniProtKB-EC"/>
</dbReference>
<dbReference type="GO" id="GO:0003677">
    <property type="term" value="F:DNA binding"/>
    <property type="evidence" value="ECO:0007669"/>
    <property type="project" value="InterPro"/>
</dbReference>
<dbReference type="EMBL" id="CP061646">
    <property type="protein sequence ID" value="QNX72102.1"/>
    <property type="molecule type" value="Genomic_DNA"/>
</dbReference>
<evidence type="ECO:0000256" key="2">
    <source>
        <dbReference type="ARBA" id="ARBA00011900"/>
    </source>
</evidence>
<keyword evidence="3 8" id="KW-0489">Methyltransferase</keyword>
<dbReference type="PROSITE" id="PS00092">
    <property type="entry name" value="N6_MTASE"/>
    <property type="match status" value="1"/>
</dbReference>